<reference evidence="3 4" key="1">
    <citation type="submission" date="2019-03" db="EMBL/GenBank/DDBJ databases">
        <authorList>
            <person name="Gaulin E."/>
            <person name="Dumas B."/>
        </authorList>
    </citation>
    <scope>NUCLEOTIDE SEQUENCE [LARGE SCALE GENOMIC DNA]</scope>
    <source>
        <strain evidence="3">CBS 568.67</strain>
    </source>
</reference>
<feature type="region of interest" description="Disordered" evidence="1">
    <location>
        <begin position="63"/>
        <end position="85"/>
    </location>
</feature>
<feature type="compositionally biased region" description="Polar residues" evidence="1">
    <location>
        <begin position="1"/>
        <end position="12"/>
    </location>
</feature>
<evidence type="ECO:0000313" key="4">
    <source>
        <dbReference type="Proteomes" id="UP000332933"/>
    </source>
</evidence>
<dbReference type="OrthoDB" id="77205at2759"/>
<evidence type="ECO:0000256" key="1">
    <source>
        <dbReference type="SAM" id="MobiDB-lite"/>
    </source>
</evidence>
<protein>
    <submittedName>
        <fullName evidence="3">Aste57867_14687 protein</fullName>
    </submittedName>
</protein>
<proteinExistence type="predicted"/>
<dbReference type="EMBL" id="CAADRA010005591">
    <property type="protein sequence ID" value="VFT91505.1"/>
    <property type="molecule type" value="Genomic_DNA"/>
</dbReference>
<dbReference type="AlphaFoldDB" id="A0A485L3Y7"/>
<evidence type="ECO:0000313" key="2">
    <source>
        <dbReference type="EMBL" id="KAF0694432.1"/>
    </source>
</evidence>
<keyword evidence="4" id="KW-1185">Reference proteome</keyword>
<dbReference type="EMBL" id="VJMH01005570">
    <property type="protein sequence ID" value="KAF0694432.1"/>
    <property type="molecule type" value="Genomic_DNA"/>
</dbReference>
<accession>A0A485L3Y7</accession>
<gene>
    <name evidence="3" type="primary">Aste57867_14687</name>
    <name evidence="2" type="ORF">As57867_014632</name>
    <name evidence="3" type="ORF">ASTE57867_14687</name>
</gene>
<dbReference type="Proteomes" id="UP000332933">
    <property type="component" value="Unassembled WGS sequence"/>
</dbReference>
<feature type="region of interest" description="Disordered" evidence="1">
    <location>
        <begin position="1"/>
        <end position="48"/>
    </location>
</feature>
<organism evidence="3 4">
    <name type="scientific">Aphanomyces stellatus</name>
    <dbReference type="NCBI Taxonomy" id="120398"/>
    <lineage>
        <taxon>Eukaryota</taxon>
        <taxon>Sar</taxon>
        <taxon>Stramenopiles</taxon>
        <taxon>Oomycota</taxon>
        <taxon>Saprolegniomycetes</taxon>
        <taxon>Saprolegniales</taxon>
        <taxon>Verrucalvaceae</taxon>
        <taxon>Aphanomyces</taxon>
    </lineage>
</organism>
<sequence length="85" mass="9362">MEVQPQCLQMPNTPKDHIAHTGHRSKSNSYDTTISGASKGISDEEQDKLRMKQDHIDVRVASPIASAKSPHSIGQKSIQMPKVLL</sequence>
<reference evidence="2" key="2">
    <citation type="submission" date="2019-06" db="EMBL/GenBank/DDBJ databases">
        <title>Genomics analysis of Aphanomyces spp. identifies a new class of oomycete effector associated with host adaptation.</title>
        <authorList>
            <person name="Gaulin E."/>
        </authorList>
    </citation>
    <scope>NUCLEOTIDE SEQUENCE</scope>
    <source>
        <strain evidence="2">CBS 578.67</strain>
    </source>
</reference>
<feature type="compositionally biased region" description="Polar residues" evidence="1">
    <location>
        <begin position="27"/>
        <end position="36"/>
    </location>
</feature>
<evidence type="ECO:0000313" key="3">
    <source>
        <dbReference type="EMBL" id="VFT91505.1"/>
    </source>
</evidence>
<name>A0A485L3Y7_9STRA</name>